<feature type="compositionally biased region" description="Basic and acidic residues" evidence="1">
    <location>
        <begin position="109"/>
        <end position="124"/>
    </location>
</feature>
<keyword evidence="3" id="KW-1185">Reference proteome</keyword>
<name>A0ABD2BU64_VESMC</name>
<protein>
    <submittedName>
        <fullName evidence="2">Uncharacterized protein</fullName>
    </submittedName>
</protein>
<reference evidence="2 3" key="1">
    <citation type="journal article" date="2024" name="Ann. Entomol. Soc. Am.">
        <title>Genomic analyses of the southern and eastern yellowjacket wasps (Hymenoptera: Vespidae) reveal evolutionary signatures of social life.</title>
        <authorList>
            <person name="Catto M.A."/>
            <person name="Caine P.B."/>
            <person name="Orr S.E."/>
            <person name="Hunt B.G."/>
            <person name="Goodisman M.A.D."/>
        </authorList>
    </citation>
    <scope>NUCLEOTIDE SEQUENCE [LARGE SCALE GENOMIC DNA]</scope>
    <source>
        <strain evidence="2">232</strain>
        <tissue evidence="2">Head and thorax</tissue>
    </source>
</reference>
<dbReference type="EMBL" id="JAYRBN010000066">
    <property type="protein sequence ID" value="KAL2736316.1"/>
    <property type="molecule type" value="Genomic_DNA"/>
</dbReference>
<dbReference type="Proteomes" id="UP001607303">
    <property type="component" value="Unassembled WGS sequence"/>
</dbReference>
<comment type="caution">
    <text evidence="2">The sequence shown here is derived from an EMBL/GenBank/DDBJ whole genome shotgun (WGS) entry which is preliminary data.</text>
</comment>
<sequence>MVESVETTKLCTNLTTCTMLIKKEARKEGRKRKDEIVVLSFGEPRIPILVIGVASNRFTTRISAVIVEGILGPRTGDDGGGGDDGGSGGSSDGVVVVDGDGSGGSGSASEKRRDFTRRSKDVHSSRNRHGLGNDLPFIEARTTNHE</sequence>
<accession>A0ABD2BU64</accession>
<feature type="compositionally biased region" description="Gly residues" evidence="1">
    <location>
        <begin position="78"/>
        <end position="91"/>
    </location>
</feature>
<evidence type="ECO:0000313" key="3">
    <source>
        <dbReference type="Proteomes" id="UP001607303"/>
    </source>
</evidence>
<evidence type="ECO:0000313" key="2">
    <source>
        <dbReference type="EMBL" id="KAL2736316.1"/>
    </source>
</evidence>
<dbReference type="AlphaFoldDB" id="A0ABD2BU64"/>
<gene>
    <name evidence="2" type="ORF">V1477_012825</name>
</gene>
<feature type="region of interest" description="Disordered" evidence="1">
    <location>
        <begin position="70"/>
        <end position="146"/>
    </location>
</feature>
<evidence type="ECO:0000256" key="1">
    <source>
        <dbReference type="SAM" id="MobiDB-lite"/>
    </source>
</evidence>
<organism evidence="2 3">
    <name type="scientific">Vespula maculifrons</name>
    <name type="common">Eastern yellow jacket</name>
    <name type="synonym">Wasp</name>
    <dbReference type="NCBI Taxonomy" id="7453"/>
    <lineage>
        <taxon>Eukaryota</taxon>
        <taxon>Metazoa</taxon>
        <taxon>Ecdysozoa</taxon>
        <taxon>Arthropoda</taxon>
        <taxon>Hexapoda</taxon>
        <taxon>Insecta</taxon>
        <taxon>Pterygota</taxon>
        <taxon>Neoptera</taxon>
        <taxon>Endopterygota</taxon>
        <taxon>Hymenoptera</taxon>
        <taxon>Apocrita</taxon>
        <taxon>Aculeata</taxon>
        <taxon>Vespoidea</taxon>
        <taxon>Vespidae</taxon>
        <taxon>Vespinae</taxon>
        <taxon>Vespula</taxon>
    </lineage>
</organism>
<proteinExistence type="predicted"/>